<proteinExistence type="predicted"/>
<comment type="caution">
    <text evidence="1">The sequence shown here is derived from an EMBL/GenBank/DDBJ whole genome shotgun (WGS) entry which is preliminary data.</text>
</comment>
<sequence>MAAKYRRLIVNAFADSLYNNWLLKQVYGQKDKLIYRKYVNKLCIAAIEDEYVNRILIMAGKSC</sequence>
<evidence type="ECO:0000313" key="2">
    <source>
        <dbReference type="Proteomes" id="UP000253209"/>
    </source>
</evidence>
<protein>
    <submittedName>
        <fullName evidence="1">Uncharacterized protein</fullName>
    </submittedName>
</protein>
<keyword evidence="2" id="KW-1185">Reference proteome</keyword>
<dbReference type="EMBL" id="QGDC01000004">
    <property type="protein sequence ID" value="RCH55324.1"/>
    <property type="molecule type" value="Genomic_DNA"/>
</dbReference>
<accession>A0A367GPB7</accession>
<organism evidence="1 2">
    <name type="scientific">Mucilaginibacter hurinus</name>
    <dbReference type="NCBI Taxonomy" id="2201324"/>
    <lineage>
        <taxon>Bacteria</taxon>
        <taxon>Pseudomonadati</taxon>
        <taxon>Bacteroidota</taxon>
        <taxon>Sphingobacteriia</taxon>
        <taxon>Sphingobacteriales</taxon>
        <taxon>Sphingobacteriaceae</taxon>
        <taxon>Mucilaginibacter</taxon>
    </lineage>
</organism>
<reference evidence="1 2" key="1">
    <citation type="submission" date="2018-05" db="EMBL/GenBank/DDBJ databases">
        <title>Mucilaginibacter hurinus sp. nov., isolated from briquette warehouse soil.</title>
        <authorList>
            <person name="Choi L."/>
        </authorList>
    </citation>
    <scope>NUCLEOTIDE SEQUENCE [LARGE SCALE GENOMIC DNA]</scope>
    <source>
        <strain evidence="1 2">ZR32</strain>
    </source>
</reference>
<evidence type="ECO:0000313" key="1">
    <source>
        <dbReference type="EMBL" id="RCH55324.1"/>
    </source>
</evidence>
<gene>
    <name evidence="1" type="ORF">DJ568_09085</name>
</gene>
<dbReference type="Proteomes" id="UP000253209">
    <property type="component" value="Unassembled WGS sequence"/>
</dbReference>
<name>A0A367GPB7_9SPHI</name>
<dbReference type="AlphaFoldDB" id="A0A367GPB7"/>